<feature type="region of interest" description="Disordered" evidence="1">
    <location>
        <begin position="247"/>
        <end position="269"/>
    </location>
</feature>
<gene>
    <name evidence="2" type="ORF">F511_40666</name>
</gene>
<dbReference type="EMBL" id="KV000548">
    <property type="protein sequence ID" value="KZV40116.1"/>
    <property type="molecule type" value="Genomic_DNA"/>
</dbReference>
<reference evidence="2 3" key="1">
    <citation type="journal article" date="2015" name="Proc. Natl. Acad. Sci. U.S.A.">
        <title>The resurrection genome of Boea hygrometrica: A blueprint for survival of dehydration.</title>
        <authorList>
            <person name="Xiao L."/>
            <person name="Yang G."/>
            <person name="Zhang L."/>
            <person name="Yang X."/>
            <person name="Zhao S."/>
            <person name="Ji Z."/>
            <person name="Zhou Q."/>
            <person name="Hu M."/>
            <person name="Wang Y."/>
            <person name="Chen M."/>
            <person name="Xu Y."/>
            <person name="Jin H."/>
            <person name="Xiao X."/>
            <person name="Hu G."/>
            <person name="Bao F."/>
            <person name="Hu Y."/>
            <person name="Wan P."/>
            <person name="Li L."/>
            <person name="Deng X."/>
            <person name="Kuang T."/>
            <person name="Xiang C."/>
            <person name="Zhu J.K."/>
            <person name="Oliver M.J."/>
            <person name="He Y."/>
        </authorList>
    </citation>
    <scope>NUCLEOTIDE SEQUENCE [LARGE SCALE GENOMIC DNA]</scope>
    <source>
        <strain evidence="3">cv. XS01</strain>
    </source>
</reference>
<dbReference type="Proteomes" id="UP000250235">
    <property type="component" value="Unassembled WGS sequence"/>
</dbReference>
<evidence type="ECO:0000256" key="1">
    <source>
        <dbReference type="SAM" id="MobiDB-lite"/>
    </source>
</evidence>
<evidence type="ECO:0000313" key="3">
    <source>
        <dbReference type="Proteomes" id="UP000250235"/>
    </source>
</evidence>
<dbReference type="OrthoDB" id="1741306at2759"/>
<name>A0A2Z7C0Q6_9LAMI</name>
<organism evidence="2 3">
    <name type="scientific">Dorcoceras hygrometricum</name>
    <dbReference type="NCBI Taxonomy" id="472368"/>
    <lineage>
        <taxon>Eukaryota</taxon>
        <taxon>Viridiplantae</taxon>
        <taxon>Streptophyta</taxon>
        <taxon>Embryophyta</taxon>
        <taxon>Tracheophyta</taxon>
        <taxon>Spermatophyta</taxon>
        <taxon>Magnoliopsida</taxon>
        <taxon>eudicotyledons</taxon>
        <taxon>Gunneridae</taxon>
        <taxon>Pentapetalae</taxon>
        <taxon>asterids</taxon>
        <taxon>lamiids</taxon>
        <taxon>Lamiales</taxon>
        <taxon>Gesneriaceae</taxon>
        <taxon>Didymocarpoideae</taxon>
        <taxon>Trichosporeae</taxon>
        <taxon>Loxocarpinae</taxon>
        <taxon>Dorcoceras</taxon>
    </lineage>
</organism>
<dbReference type="AlphaFoldDB" id="A0A2Z7C0Q6"/>
<evidence type="ECO:0000313" key="2">
    <source>
        <dbReference type="EMBL" id="KZV40116.1"/>
    </source>
</evidence>
<accession>A0A2Z7C0Q6</accession>
<protein>
    <submittedName>
        <fullName evidence="2">Splicing factor 3B subunit 1-like</fullName>
    </submittedName>
</protein>
<sequence>MKSSLISNTIEVYFDSVLEMDNEGMVAMFEALISSGLSGFLGCSSAIFETALLEFFHNASVRDCVVVSTIQGKPMPISEERFASTFELSLDGLSDLHEVPQDLVLEARRAFSYDGKLRKRTTGRTTPVSTDLSLVTVAQSAVPIQMISAVTHPAPKRKAPQRRLQLPAGSDDEIVEKEPNVVDVGEKRGKNMVTERTDMDTETVLAGIEHSFAVNDEDDNLDVAENEIARKMASFTAPKQFLKETLRSGEDDNISAVEQPSKTTDEESMSIEDLLKQIPDDAMMQPVTAEGPTRIKFVLGIQIPGVREVDPYTTSLPQIAATDKGKEPLVVETIQGNPAHEYSH</sequence>
<keyword evidence="3" id="KW-1185">Reference proteome</keyword>
<proteinExistence type="predicted"/>